<dbReference type="Proteomes" id="UP000054477">
    <property type="component" value="Unassembled WGS sequence"/>
</dbReference>
<organism evidence="2 3">
    <name type="scientific">Laccaria amethystina LaAM-08-1</name>
    <dbReference type="NCBI Taxonomy" id="1095629"/>
    <lineage>
        <taxon>Eukaryota</taxon>
        <taxon>Fungi</taxon>
        <taxon>Dikarya</taxon>
        <taxon>Basidiomycota</taxon>
        <taxon>Agaricomycotina</taxon>
        <taxon>Agaricomycetes</taxon>
        <taxon>Agaricomycetidae</taxon>
        <taxon>Agaricales</taxon>
        <taxon>Agaricineae</taxon>
        <taxon>Hydnangiaceae</taxon>
        <taxon>Laccaria</taxon>
    </lineage>
</organism>
<dbReference type="EMBL" id="KN838558">
    <property type="protein sequence ID" value="KIK05618.1"/>
    <property type="molecule type" value="Genomic_DNA"/>
</dbReference>
<protein>
    <submittedName>
        <fullName evidence="2">Uncharacterized protein</fullName>
    </submittedName>
</protein>
<keyword evidence="1" id="KW-0732">Signal</keyword>
<gene>
    <name evidence="2" type="ORF">K443DRAFT_674914</name>
</gene>
<sequence>MTLFYSHLLLPPVLTPYALVFESPVVSPCELCRPVWVNMTRAQVVVRLAETEDRSSGLSPSRCSVCGRLMDYADERISQYRAIKRFFCERVQAYPIQDSVALLAIFSLAISTSVERDSNPNVLGS</sequence>
<evidence type="ECO:0000313" key="2">
    <source>
        <dbReference type="EMBL" id="KIK05618.1"/>
    </source>
</evidence>
<keyword evidence="3" id="KW-1185">Reference proteome</keyword>
<evidence type="ECO:0000313" key="3">
    <source>
        <dbReference type="Proteomes" id="UP000054477"/>
    </source>
</evidence>
<reference evidence="3" key="2">
    <citation type="submission" date="2015-01" db="EMBL/GenBank/DDBJ databases">
        <title>Evolutionary Origins and Diversification of the Mycorrhizal Mutualists.</title>
        <authorList>
            <consortium name="DOE Joint Genome Institute"/>
            <consortium name="Mycorrhizal Genomics Consortium"/>
            <person name="Kohler A."/>
            <person name="Kuo A."/>
            <person name="Nagy L.G."/>
            <person name="Floudas D."/>
            <person name="Copeland A."/>
            <person name="Barry K.W."/>
            <person name="Cichocki N."/>
            <person name="Veneault-Fourrey C."/>
            <person name="LaButti K."/>
            <person name="Lindquist E.A."/>
            <person name="Lipzen A."/>
            <person name="Lundell T."/>
            <person name="Morin E."/>
            <person name="Murat C."/>
            <person name="Riley R."/>
            <person name="Ohm R."/>
            <person name="Sun H."/>
            <person name="Tunlid A."/>
            <person name="Henrissat B."/>
            <person name="Grigoriev I.V."/>
            <person name="Hibbett D.S."/>
            <person name="Martin F."/>
        </authorList>
    </citation>
    <scope>NUCLEOTIDE SEQUENCE [LARGE SCALE GENOMIC DNA]</scope>
    <source>
        <strain evidence="3">LaAM-08-1</strain>
    </source>
</reference>
<accession>A0A0C9YBX7</accession>
<reference evidence="2 3" key="1">
    <citation type="submission" date="2014-04" db="EMBL/GenBank/DDBJ databases">
        <authorList>
            <consortium name="DOE Joint Genome Institute"/>
            <person name="Kuo A."/>
            <person name="Kohler A."/>
            <person name="Nagy L.G."/>
            <person name="Floudas D."/>
            <person name="Copeland A."/>
            <person name="Barry K.W."/>
            <person name="Cichocki N."/>
            <person name="Veneault-Fourrey C."/>
            <person name="LaButti K."/>
            <person name="Lindquist E.A."/>
            <person name="Lipzen A."/>
            <person name="Lundell T."/>
            <person name="Morin E."/>
            <person name="Murat C."/>
            <person name="Sun H."/>
            <person name="Tunlid A."/>
            <person name="Henrissat B."/>
            <person name="Grigoriev I.V."/>
            <person name="Hibbett D.S."/>
            <person name="Martin F."/>
            <person name="Nordberg H.P."/>
            <person name="Cantor M.N."/>
            <person name="Hua S.X."/>
        </authorList>
    </citation>
    <scope>NUCLEOTIDE SEQUENCE [LARGE SCALE GENOMIC DNA]</scope>
    <source>
        <strain evidence="2 3">LaAM-08-1</strain>
    </source>
</reference>
<dbReference type="HOGENOM" id="CLU_1992972_0_0_1"/>
<name>A0A0C9YBX7_9AGAR</name>
<proteinExistence type="predicted"/>
<dbReference type="AlphaFoldDB" id="A0A0C9YBX7"/>
<evidence type="ECO:0000256" key="1">
    <source>
        <dbReference type="SAM" id="SignalP"/>
    </source>
</evidence>
<feature type="signal peptide" evidence="1">
    <location>
        <begin position="1"/>
        <end position="20"/>
    </location>
</feature>
<feature type="chain" id="PRO_5002206669" evidence="1">
    <location>
        <begin position="21"/>
        <end position="125"/>
    </location>
</feature>